<dbReference type="NCBIfam" id="NF033504">
    <property type="entry name" value="Ni_dep_LarA"/>
    <property type="match status" value="1"/>
</dbReference>
<feature type="domain" description="Lactate racemase C-terminal" evidence="2">
    <location>
        <begin position="273"/>
        <end position="414"/>
    </location>
</feature>
<dbReference type="EMBL" id="JPMX01000075">
    <property type="protein sequence ID" value="KGH45621.1"/>
    <property type="molecule type" value="Genomic_DNA"/>
</dbReference>
<dbReference type="AlphaFoldDB" id="A0A098Y7A4"/>
<evidence type="ECO:0000259" key="1">
    <source>
        <dbReference type="Pfam" id="PF09861"/>
    </source>
</evidence>
<dbReference type="RefSeq" id="WP_036337076.1">
    <property type="nucleotide sequence ID" value="NZ_JPMX01000075.1"/>
</dbReference>
<dbReference type="InterPro" id="IPR047926">
    <property type="entry name" value="Ni_dep_LarA"/>
</dbReference>
<dbReference type="Gene3D" id="3.40.50.11440">
    <property type="match status" value="1"/>
</dbReference>
<dbReference type="Proteomes" id="UP000029713">
    <property type="component" value="Unassembled WGS sequence"/>
</dbReference>
<reference evidence="3 4" key="1">
    <citation type="submission" date="2014-07" db="EMBL/GenBank/DDBJ databases">
        <title>Biosystematic studies on Modestobacter strains isolated from extreme hyper-arid desert soil and from historic building.</title>
        <authorList>
            <person name="Bukarasam K."/>
            <person name="Bull A."/>
            <person name="Girard G."/>
            <person name="van Wezel G."/>
            <person name="Goodfellow M."/>
        </authorList>
    </citation>
    <scope>NUCLEOTIDE SEQUENCE [LARGE SCALE GENOMIC DNA]</scope>
    <source>
        <strain evidence="3 4">KNN45-2b</strain>
    </source>
</reference>
<dbReference type="GO" id="GO:0050043">
    <property type="term" value="F:lactate racemase activity"/>
    <property type="evidence" value="ECO:0007669"/>
    <property type="project" value="InterPro"/>
</dbReference>
<dbReference type="Gene3D" id="3.90.226.30">
    <property type="match status" value="1"/>
</dbReference>
<dbReference type="InterPro" id="IPR048068">
    <property type="entry name" value="LarA-like"/>
</dbReference>
<proteinExistence type="predicted"/>
<protein>
    <submittedName>
        <fullName evidence="3">Uncharacterized protein</fullName>
    </submittedName>
</protein>
<feature type="domain" description="LarA-like N-terminal" evidence="1">
    <location>
        <begin position="8"/>
        <end position="209"/>
    </location>
</feature>
<dbReference type="Pfam" id="PF21113">
    <property type="entry name" value="LarA_C"/>
    <property type="match status" value="1"/>
</dbReference>
<name>A0A098Y7A4_9ACTN</name>
<dbReference type="STRING" id="1522368.IN07_16070"/>
<dbReference type="InterPro" id="IPR043166">
    <property type="entry name" value="LarA-like_C"/>
</dbReference>
<accession>A0A098Y7A4</accession>
<sequence length="423" mass="45081">MQQVTLAYGRGGLPVELPDDAAVITPVQHPAAPDVAAELRRALREPVSGLPLRDRVRPGQTVAISACDGTRAQPRHLMIPAVLEELDGVVRLEDVVVLVATGTHRANTEAELRAMFGDEVVDTVRIVNHDSRASDTHRWMGTFGDGVPVWLNEQWVDADVRITTGFVEPHFFAGFSGGPKMVAPGLAALDTVLVLHDAKRIGDPRATWGVTQGNPVHDDVRAITAGTDVTYSFDVVLNTRQEVIAAFGGDTLEMHAVAIERAREVAMAPVDAPFDVVVTTGSGFPLDQNLYQSVKGMSAAAQVTRPDGLIVCAAACEDGFPDHGSYREVLTSAASPEALLELISAREQTVPDQWQVQIQARIQSAHRVVMHTDHLTDAQLAEAHLGQTTDIAATVAEAVAAAGPGARVCALPEGPQTIPYVKG</sequence>
<keyword evidence="4" id="KW-1185">Reference proteome</keyword>
<evidence type="ECO:0000313" key="4">
    <source>
        <dbReference type="Proteomes" id="UP000029713"/>
    </source>
</evidence>
<evidence type="ECO:0000313" key="3">
    <source>
        <dbReference type="EMBL" id="KGH45621.1"/>
    </source>
</evidence>
<gene>
    <name evidence="3" type="ORF">IN07_16070</name>
</gene>
<comment type="caution">
    <text evidence="3">The sequence shown here is derived from an EMBL/GenBank/DDBJ whole genome shotgun (WGS) entry which is preliminary data.</text>
</comment>
<organism evidence="3 4">
    <name type="scientific">Modestobacter caceresii</name>
    <dbReference type="NCBI Taxonomy" id="1522368"/>
    <lineage>
        <taxon>Bacteria</taxon>
        <taxon>Bacillati</taxon>
        <taxon>Actinomycetota</taxon>
        <taxon>Actinomycetes</taxon>
        <taxon>Geodermatophilales</taxon>
        <taxon>Geodermatophilaceae</taxon>
        <taxon>Modestobacter</taxon>
    </lineage>
</organism>
<dbReference type="OrthoDB" id="9770545at2"/>
<evidence type="ECO:0000259" key="2">
    <source>
        <dbReference type="Pfam" id="PF21113"/>
    </source>
</evidence>
<dbReference type="PANTHER" id="PTHR33171:SF17">
    <property type="entry name" value="LARA-LIKE N-TERMINAL DOMAIN-CONTAINING PROTEIN"/>
    <property type="match status" value="1"/>
</dbReference>
<dbReference type="InterPro" id="IPR048520">
    <property type="entry name" value="LarA_C"/>
</dbReference>
<dbReference type="Pfam" id="PF09861">
    <property type="entry name" value="Lar_N"/>
    <property type="match status" value="1"/>
</dbReference>
<dbReference type="InterPro" id="IPR018657">
    <property type="entry name" value="LarA-like_N"/>
</dbReference>
<dbReference type="PANTHER" id="PTHR33171">
    <property type="entry name" value="LAR_N DOMAIN-CONTAINING PROTEIN"/>
    <property type="match status" value="1"/>
</dbReference>